<keyword evidence="2" id="KW-1185">Reference proteome</keyword>
<reference evidence="1 2" key="1">
    <citation type="journal article" date="2023" name="G3 (Bethesda)">
        <title>A chromosome-length genome assembly and annotation of blackberry (Rubus argutus, cv. 'Hillquist').</title>
        <authorList>
            <person name="Bruna T."/>
            <person name="Aryal R."/>
            <person name="Dudchenko O."/>
            <person name="Sargent D.J."/>
            <person name="Mead D."/>
            <person name="Buti M."/>
            <person name="Cavallini A."/>
            <person name="Hytonen T."/>
            <person name="Andres J."/>
            <person name="Pham M."/>
            <person name="Weisz D."/>
            <person name="Mascagni F."/>
            <person name="Usai G."/>
            <person name="Natali L."/>
            <person name="Bassil N."/>
            <person name="Fernandez G.E."/>
            <person name="Lomsadze A."/>
            <person name="Armour M."/>
            <person name="Olukolu B."/>
            <person name="Poorten T."/>
            <person name="Britton C."/>
            <person name="Davik J."/>
            <person name="Ashrafi H."/>
            <person name="Aiden E.L."/>
            <person name="Borodovsky M."/>
            <person name="Worthington M."/>
        </authorList>
    </citation>
    <scope>NUCLEOTIDE SEQUENCE [LARGE SCALE GENOMIC DNA]</scope>
    <source>
        <strain evidence="1">PI 553951</strain>
    </source>
</reference>
<dbReference type="EMBL" id="JBEDUW010000003">
    <property type="protein sequence ID" value="KAK9938815.1"/>
    <property type="molecule type" value="Genomic_DNA"/>
</dbReference>
<sequence length="107" mass="12356">MVGLLQSGKNHPYNDRRLVTMDLGWCRYSIKLDVDRVRSRIVAEVCGGSGLNLVLLWFDEAMRIVGLYQLLGGYFLGAHSRLGPRCREAMINSLVRWILSLRSWWKM</sequence>
<name>A0AAW1XRX9_RUBAR</name>
<comment type="caution">
    <text evidence="1">The sequence shown here is derived from an EMBL/GenBank/DDBJ whole genome shotgun (WGS) entry which is preliminary data.</text>
</comment>
<dbReference type="Proteomes" id="UP001457282">
    <property type="component" value="Unassembled WGS sequence"/>
</dbReference>
<evidence type="ECO:0000313" key="1">
    <source>
        <dbReference type="EMBL" id="KAK9938815.1"/>
    </source>
</evidence>
<organism evidence="1 2">
    <name type="scientific">Rubus argutus</name>
    <name type="common">Southern blackberry</name>
    <dbReference type="NCBI Taxonomy" id="59490"/>
    <lineage>
        <taxon>Eukaryota</taxon>
        <taxon>Viridiplantae</taxon>
        <taxon>Streptophyta</taxon>
        <taxon>Embryophyta</taxon>
        <taxon>Tracheophyta</taxon>
        <taxon>Spermatophyta</taxon>
        <taxon>Magnoliopsida</taxon>
        <taxon>eudicotyledons</taxon>
        <taxon>Gunneridae</taxon>
        <taxon>Pentapetalae</taxon>
        <taxon>rosids</taxon>
        <taxon>fabids</taxon>
        <taxon>Rosales</taxon>
        <taxon>Rosaceae</taxon>
        <taxon>Rosoideae</taxon>
        <taxon>Rosoideae incertae sedis</taxon>
        <taxon>Rubus</taxon>
    </lineage>
</organism>
<gene>
    <name evidence="1" type="ORF">M0R45_015534</name>
</gene>
<accession>A0AAW1XRX9</accession>
<evidence type="ECO:0000313" key="2">
    <source>
        <dbReference type="Proteomes" id="UP001457282"/>
    </source>
</evidence>
<protein>
    <submittedName>
        <fullName evidence="1">Uncharacterized protein</fullName>
    </submittedName>
</protein>
<proteinExistence type="predicted"/>
<dbReference type="AlphaFoldDB" id="A0AAW1XRX9"/>